<feature type="transmembrane region" description="Helical" evidence="2">
    <location>
        <begin position="169"/>
        <end position="186"/>
    </location>
</feature>
<keyword evidence="2" id="KW-0472">Membrane</keyword>
<protein>
    <recommendedName>
        <fullName evidence="5">Prolipoprotein diacylglyceryl transferase</fullName>
    </recommendedName>
</protein>
<dbReference type="Proteomes" id="UP000612456">
    <property type="component" value="Unassembled WGS sequence"/>
</dbReference>
<evidence type="ECO:0000256" key="1">
    <source>
        <dbReference type="SAM" id="MobiDB-lite"/>
    </source>
</evidence>
<name>A0A916YIX7_9BACL</name>
<gene>
    <name evidence="3" type="ORF">GCM10010911_00840</name>
</gene>
<keyword evidence="2" id="KW-0812">Transmembrane</keyword>
<feature type="transmembrane region" description="Helical" evidence="2">
    <location>
        <begin position="198"/>
        <end position="215"/>
    </location>
</feature>
<feature type="transmembrane region" description="Helical" evidence="2">
    <location>
        <begin position="139"/>
        <end position="157"/>
    </location>
</feature>
<dbReference type="AlphaFoldDB" id="A0A916YIX7"/>
<keyword evidence="4" id="KW-1185">Reference proteome</keyword>
<evidence type="ECO:0008006" key="5">
    <source>
        <dbReference type="Google" id="ProtNLM"/>
    </source>
</evidence>
<evidence type="ECO:0000313" key="4">
    <source>
        <dbReference type="Proteomes" id="UP000612456"/>
    </source>
</evidence>
<reference evidence="3" key="2">
    <citation type="submission" date="2020-09" db="EMBL/GenBank/DDBJ databases">
        <authorList>
            <person name="Sun Q."/>
            <person name="Zhou Y."/>
        </authorList>
    </citation>
    <scope>NUCLEOTIDE SEQUENCE</scope>
    <source>
        <strain evidence="3">CGMCC 1.15178</strain>
    </source>
</reference>
<keyword evidence="2" id="KW-1133">Transmembrane helix</keyword>
<comment type="caution">
    <text evidence="3">The sequence shown here is derived from an EMBL/GenBank/DDBJ whole genome shotgun (WGS) entry which is preliminary data.</text>
</comment>
<feature type="compositionally biased region" description="Basic and acidic residues" evidence="1">
    <location>
        <begin position="236"/>
        <end position="250"/>
    </location>
</feature>
<proteinExistence type="predicted"/>
<organism evidence="3 4">
    <name type="scientific">Paenibacillus nasutitermitis</name>
    <dbReference type="NCBI Taxonomy" id="1652958"/>
    <lineage>
        <taxon>Bacteria</taxon>
        <taxon>Bacillati</taxon>
        <taxon>Bacillota</taxon>
        <taxon>Bacilli</taxon>
        <taxon>Bacillales</taxon>
        <taxon>Paenibacillaceae</taxon>
        <taxon>Paenibacillus</taxon>
    </lineage>
</organism>
<feature type="transmembrane region" description="Helical" evidence="2">
    <location>
        <begin position="79"/>
        <end position="103"/>
    </location>
</feature>
<evidence type="ECO:0000313" key="3">
    <source>
        <dbReference type="EMBL" id="GGD47118.1"/>
    </source>
</evidence>
<dbReference type="RefSeq" id="WP_188988069.1">
    <property type="nucleotide sequence ID" value="NZ_BMHP01000001.1"/>
</dbReference>
<feature type="region of interest" description="Disordered" evidence="1">
    <location>
        <begin position="226"/>
        <end position="250"/>
    </location>
</feature>
<evidence type="ECO:0000256" key="2">
    <source>
        <dbReference type="SAM" id="Phobius"/>
    </source>
</evidence>
<reference evidence="3" key="1">
    <citation type="journal article" date="2014" name="Int. J. Syst. Evol. Microbiol.">
        <title>Complete genome sequence of Corynebacterium casei LMG S-19264T (=DSM 44701T), isolated from a smear-ripened cheese.</title>
        <authorList>
            <consortium name="US DOE Joint Genome Institute (JGI-PGF)"/>
            <person name="Walter F."/>
            <person name="Albersmeier A."/>
            <person name="Kalinowski J."/>
            <person name="Ruckert C."/>
        </authorList>
    </citation>
    <scope>NUCLEOTIDE SEQUENCE</scope>
    <source>
        <strain evidence="3">CGMCC 1.15178</strain>
    </source>
</reference>
<sequence length="250" mass="26592">MMPELVSIGGARLDGVLLTYILSAAAGFGALWIWLKKRPDVQDRFSLDLLINAALIALLVWKLAFIVRDPQAVWHSPASLILVRGSSTDALFGLFAAIIYLLIALRLRKLPWRRLMDVAPFAVLPGCVLWNGLSDFPYRLIYAILLLVVYGYMLRVAAVSGSGESARTAMLGAGIGGLAVSLFAPYPPGTFPELTGGLSALQWCFVLMGAAGALLRSHTGIGSLSGEHTSINKGGAGDERSGQETGAGEH</sequence>
<feature type="transmembrane region" description="Helical" evidence="2">
    <location>
        <begin position="15"/>
        <end position="35"/>
    </location>
</feature>
<feature type="transmembrane region" description="Helical" evidence="2">
    <location>
        <begin position="47"/>
        <end position="67"/>
    </location>
</feature>
<accession>A0A916YIX7</accession>
<dbReference type="EMBL" id="BMHP01000001">
    <property type="protein sequence ID" value="GGD47118.1"/>
    <property type="molecule type" value="Genomic_DNA"/>
</dbReference>